<reference evidence="4" key="1">
    <citation type="submission" date="2014-09" db="EMBL/GenBank/DDBJ databases">
        <authorList>
            <person name="Gomez-Valero L."/>
        </authorList>
    </citation>
    <scope>NUCLEOTIDE SEQUENCE [LARGE SCALE GENOMIC DNA]</scope>
    <source>
        <strain evidence="4">ATCC700992</strain>
    </source>
</reference>
<dbReference type="STRING" id="1212491.LFA_1453"/>
<evidence type="ECO:0000313" key="3">
    <source>
        <dbReference type="EMBL" id="CEG56872.1"/>
    </source>
</evidence>
<feature type="region of interest" description="Disordered" evidence="1">
    <location>
        <begin position="34"/>
        <end position="56"/>
    </location>
</feature>
<feature type="transmembrane region" description="Helical" evidence="2">
    <location>
        <begin position="6"/>
        <end position="23"/>
    </location>
</feature>
<dbReference type="Proteomes" id="UP000032430">
    <property type="component" value="Chromosome I"/>
</dbReference>
<keyword evidence="4" id="KW-1185">Reference proteome</keyword>
<proteinExistence type="predicted"/>
<dbReference type="HOGENOM" id="CLU_1101779_0_0_6"/>
<keyword evidence="2" id="KW-0472">Membrane</keyword>
<dbReference type="OrthoDB" id="5636848at2"/>
<evidence type="ECO:0000256" key="2">
    <source>
        <dbReference type="SAM" id="Phobius"/>
    </source>
</evidence>
<dbReference type="EMBL" id="LN614827">
    <property type="protein sequence ID" value="CEG56872.1"/>
    <property type="molecule type" value="Genomic_DNA"/>
</dbReference>
<dbReference type="RefSeq" id="WP_045095465.1">
    <property type="nucleotide sequence ID" value="NZ_LN614827.1"/>
</dbReference>
<keyword evidence="2" id="KW-1133">Transmembrane helix</keyword>
<protein>
    <submittedName>
        <fullName evidence="3">Uncharacterized protein</fullName>
    </submittedName>
</protein>
<dbReference type="KEGG" id="lfa:LFA_1453"/>
<gene>
    <name evidence="3" type="ORF">LFA_1453</name>
</gene>
<evidence type="ECO:0000256" key="1">
    <source>
        <dbReference type="SAM" id="MobiDB-lite"/>
    </source>
</evidence>
<evidence type="ECO:0000313" key="4">
    <source>
        <dbReference type="Proteomes" id="UP000032430"/>
    </source>
</evidence>
<accession>A0A098G314</accession>
<keyword evidence="2" id="KW-0812">Transmembrane</keyword>
<sequence>MSDPLSITVAAIVSFSVPIYLIFESLIRGEQENPVQENPVQENPVQENPVQENPVQENPVQENPVQENPLVKMLHATVLPPEVAPLSEKECHAMRRVINSDSSSKILNRLKGRMMQYEDYEKRLSLLKSALESNTSLEDGDELIPHTDINNPVLFCKEYYSNKQWKVAPASPKILDKTTLLSMLESGTHYTTRESLENPPRYKKKKPTRFRWYDYNGRSYELERMAQSLRDDLSNIVEADTNNNSIRPLTLI</sequence>
<name>A0A098G314_9GAMM</name>
<dbReference type="AlphaFoldDB" id="A0A098G314"/>
<organism evidence="3 4">
    <name type="scientific">Legionella fallonii LLAP-10</name>
    <dbReference type="NCBI Taxonomy" id="1212491"/>
    <lineage>
        <taxon>Bacteria</taxon>
        <taxon>Pseudomonadati</taxon>
        <taxon>Pseudomonadota</taxon>
        <taxon>Gammaproteobacteria</taxon>
        <taxon>Legionellales</taxon>
        <taxon>Legionellaceae</taxon>
        <taxon>Legionella</taxon>
    </lineage>
</organism>